<dbReference type="EMBL" id="JAHRHJ020000003">
    <property type="protein sequence ID" value="KAH9321935.1"/>
    <property type="molecule type" value="Genomic_DNA"/>
</dbReference>
<feature type="compositionally biased region" description="Acidic residues" evidence="1">
    <location>
        <begin position="55"/>
        <end position="66"/>
    </location>
</feature>
<evidence type="ECO:0000313" key="2">
    <source>
        <dbReference type="EMBL" id="KAH9321935.1"/>
    </source>
</evidence>
<dbReference type="Proteomes" id="UP000824469">
    <property type="component" value="Unassembled WGS sequence"/>
</dbReference>
<proteinExistence type="predicted"/>
<evidence type="ECO:0000256" key="1">
    <source>
        <dbReference type="SAM" id="MobiDB-lite"/>
    </source>
</evidence>
<evidence type="ECO:0000313" key="3">
    <source>
        <dbReference type="Proteomes" id="UP000824469"/>
    </source>
</evidence>
<feature type="region of interest" description="Disordered" evidence="1">
    <location>
        <begin position="45"/>
        <end position="66"/>
    </location>
</feature>
<feature type="non-terminal residue" evidence="2">
    <location>
        <position position="66"/>
    </location>
</feature>
<protein>
    <submittedName>
        <fullName evidence="2">Uncharacterized protein</fullName>
    </submittedName>
</protein>
<reference evidence="2 3" key="1">
    <citation type="journal article" date="2021" name="Nat. Plants">
        <title>The Taxus genome provides insights into paclitaxel biosynthesis.</title>
        <authorList>
            <person name="Xiong X."/>
            <person name="Gou J."/>
            <person name="Liao Q."/>
            <person name="Li Y."/>
            <person name="Zhou Q."/>
            <person name="Bi G."/>
            <person name="Li C."/>
            <person name="Du R."/>
            <person name="Wang X."/>
            <person name="Sun T."/>
            <person name="Guo L."/>
            <person name="Liang H."/>
            <person name="Lu P."/>
            <person name="Wu Y."/>
            <person name="Zhang Z."/>
            <person name="Ro D.K."/>
            <person name="Shang Y."/>
            <person name="Huang S."/>
            <person name="Yan J."/>
        </authorList>
    </citation>
    <scope>NUCLEOTIDE SEQUENCE [LARGE SCALE GENOMIC DNA]</scope>
    <source>
        <strain evidence="2">Ta-2019</strain>
    </source>
</reference>
<sequence length="66" mass="7622">MVTYFYATFKDRKATVKDLTVKVDDRILAKVTGLPAKGELYHVKENPDKDHVEFGDQDENFSSDRQ</sequence>
<keyword evidence="3" id="KW-1185">Reference proteome</keyword>
<comment type="caution">
    <text evidence="2">The sequence shown here is derived from an EMBL/GenBank/DDBJ whole genome shotgun (WGS) entry which is preliminary data.</text>
</comment>
<feature type="compositionally biased region" description="Basic and acidic residues" evidence="1">
    <location>
        <begin position="45"/>
        <end position="54"/>
    </location>
</feature>
<organism evidence="2 3">
    <name type="scientific">Taxus chinensis</name>
    <name type="common">Chinese yew</name>
    <name type="synonym">Taxus wallichiana var. chinensis</name>
    <dbReference type="NCBI Taxonomy" id="29808"/>
    <lineage>
        <taxon>Eukaryota</taxon>
        <taxon>Viridiplantae</taxon>
        <taxon>Streptophyta</taxon>
        <taxon>Embryophyta</taxon>
        <taxon>Tracheophyta</taxon>
        <taxon>Spermatophyta</taxon>
        <taxon>Pinopsida</taxon>
        <taxon>Pinidae</taxon>
        <taxon>Conifers II</taxon>
        <taxon>Cupressales</taxon>
        <taxon>Taxaceae</taxon>
        <taxon>Taxus</taxon>
    </lineage>
</organism>
<dbReference type="AlphaFoldDB" id="A0AA38LGV9"/>
<accession>A0AA38LGV9</accession>
<gene>
    <name evidence="2" type="ORF">KI387_016574</name>
</gene>
<name>A0AA38LGV9_TAXCH</name>